<reference evidence="2 3" key="1">
    <citation type="submission" date="2022-10" db="EMBL/GenBank/DDBJ databases">
        <title>Comparative genomics and taxonomic characterization of three novel marine species of genus Reichenbachiella exhibiting antioxidant and polysaccharide degradation activities.</title>
        <authorList>
            <person name="Muhammad N."/>
            <person name="Lee Y.-J."/>
            <person name="Ko J."/>
            <person name="Kim S.-G."/>
        </authorList>
    </citation>
    <scope>NUCLEOTIDE SEQUENCE [LARGE SCALE GENOMIC DNA]</scope>
    <source>
        <strain evidence="2 3">ABR2-5</strain>
    </source>
</reference>
<sequence>MKIQRMIARFLCLLIFLLAAHLAEAQEIVLTGVNKGEDVYVKNPYIISKAGFCVQSILINGKKSKVNVNLTAIRLNLDEVELYSPVHIQVIHADSCQPRIVNPEAVLYYSSFKFDSLVMRDSVLHWYTKGDRKEGKFVIEKLKNDYWDEVQMVRPKGRFNGATYAYIPKLADGGNKFRIRYELPDGRYLYSEEIEYYHYPIGVTFSPKVVTNMMYFSREARYEIMNSSGEIILQGTAKEIPLRRLEPGDYSINLEGELDSFVKK</sequence>
<keyword evidence="3" id="KW-1185">Reference proteome</keyword>
<organism evidence="2 3">
    <name type="scientific">Reichenbachiella ulvae</name>
    <dbReference type="NCBI Taxonomy" id="2980104"/>
    <lineage>
        <taxon>Bacteria</taxon>
        <taxon>Pseudomonadati</taxon>
        <taxon>Bacteroidota</taxon>
        <taxon>Cytophagia</taxon>
        <taxon>Cytophagales</taxon>
        <taxon>Reichenbachiellaceae</taxon>
        <taxon>Reichenbachiella</taxon>
    </lineage>
</organism>
<evidence type="ECO:0000313" key="3">
    <source>
        <dbReference type="Proteomes" id="UP001300692"/>
    </source>
</evidence>
<dbReference type="RefSeq" id="WP_264136477.1">
    <property type="nucleotide sequence ID" value="NZ_JAOYOD010000001.1"/>
</dbReference>
<name>A0ABT3CR09_9BACT</name>
<accession>A0ABT3CR09</accession>
<dbReference type="EMBL" id="JAOYOD010000001">
    <property type="protein sequence ID" value="MCV9385693.1"/>
    <property type="molecule type" value="Genomic_DNA"/>
</dbReference>
<proteinExistence type="predicted"/>
<gene>
    <name evidence="2" type="ORF">N7U62_03420</name>
</gene>
<keyword evidence="1" id="KW-0732">Signal</keyword>
<feature type="signal peptide" evidence="1">
    <location>
        <begin position="1"/>
        <end position="25"/>
    </location>
</feature>
<evidence type="ECO:0000313" key="2">
    <source>
        <dbReference type="EMBL" id="MCV9385693.1"/>
    </source>
</evidence>
<evidence type="ECO:0000256" key="1">
    <source>
        <dbReference type="SAM" id="SignalP"/>
    </source>
</evidence>
<protein>
    <submittedName>
        <fullName evidence="2">Uncharacterized protein</fullName>
    </submittedName>
</protein>
<feature type="chain" id="PRO_5046703541" evidence="1">
    <location>
        <begin position="26"/>
        <end position="264"/>
    </location>
</feature>
<comment type="caution">
    <text evidence="2">The sequence shown here is derived from an EMBL/GenBank/DDBJ whole genome shotgun (WGS) entry which is preliminary data.</text>
</comment>
<dbReference type="Proteomes" id="UP001300692">
    <property type="component" value="Unassembled WGS sequence"/>
</dbReference>